<evidence type="ECO:0000313" key="2">
    <source>
        <dbReference type="EMBL" id="MCZ4519368.1"/>
    </source>
</evidence>
<sequence length="434" mass="46877">MTSSPSTDQAVLFTDVRIFDSSGSDPFEGEVLVHGERIVEVRKGAGDLPHEGARVVDGQGKFLMSGLCDAHTHFSWVNSADLPGLGTMGVEEHTLLCARSAQTYIDSGYTMCVGAAAAKPRLDVVIRNAINDGQIPGPRYLANCQEIAVTGGALVDGITAFADGPEEMRKQVRRNVEMGADLVKLSMSGEEITGNQHAEDNYFSDEETLAAVTEAHRRGLRVCSHARSGESVKMSLRNGVDIIYHASFIDEEGLDMLEEQKDRVFVAPGLNWLVATLEDAAAFGYPPEAAEAAGYKHELECAIEGLKKMKDRGIRVLPGGDYGFAWTPHGTYARDLAHFVNLLGYTTKETLLAATALGGQIMRMPDDLGQVAPGFYADLILIDGDPLEDITILQDQSKIVGIMKGGRFQKDPSTGTEARARELDEIHRGTPIPA</sequence>
<keyword evidence="3" id="KW-1185">Reference proteome</keyword>
<protein>
    <submittedName>
        <fullName evidence="2">Amidohydrolase family protein</fullName>
    </submittedName>
</protein>
<dbReference type="PANTHER" id="PTHR43135:SF3">
    <property type="entry name" value="ALPHA-D-RIBOSE 1-METHYLPHOSPHONATE 5-TRIPHOSPHATE DIPHOSPHATASE"/>
    <property type="match status" value="1"/>
</dbReference>
<dbReference type="Gene3D" id="2.30.40.10">
    <property type="entry name" value="Urease, subunit C, domain 1"/>
    <property type="match status" value="1"/>
</dbReference>
<dbReference type="InterPro" id="IPR011059">
    <property type="entry name" value="Metal-dep_hydrolase_composite"/>
</dbReference>
<dbReference type="CDD" id="cd01299">
    <property type="entry name" value="Met_dep_hydrolase_A"/>
    <property type="match status" value="1"/>
</dbReference>
<dbReference type="PANTHER" id="PTHR43135">
    <property type="entry name" value="ALPHA-D-RIBOSE 1-METHYLPHOSPHONATE 5-TRIPHOSPHATE DIPHOSPHATASE"/>
    <property type="match status" value="1"/>
</dbReference>
<dbReference type="Proteomes" id="UP001081071">
    <property type="component" value="Unassembled WGS sequence"/>
</dbReference>
<dbReference type="Pfam" id="PF01979">
    <property type="entry name" value="Amidohydro_1"/>
    <property type="match status" value="1"/>
</dbReference>
<feature type="domain" description="Amidohydrolase-related" evidence="1">
    <location>
        <begin position="63"/>
        <end position="407"/>
    </location>
</feature>
<dbReference type="InterPro" id="IPR032466">
    <property type="entry name" value="Metal_Hydrolase"/>
</dbReference>
<dbReference type="RefSeq" id="WP_269604706.1">
    <property type="nucleotide sequence ID" value="NZ_JAPWIJ010000005.1"/>
</dbReference>
<evidence type="ECO:0000313" key="3">
    <source>
        <dbReference type="Proteomes" id="UP001081071"/>
    </source>
</evidence>
<gene>
    <name evidence="2" type="ORF">O4220_12655</name>
</gene>
<reference evidence="2" key="1">
    <citation type="submission" date="2022-12" db="EMBL/GenBank/DDBJ databases">
        <authorList>
            <person name="Krivoruchko A.V."/>
            <person name="Elkin A."/>
        </authorList>
    </citation>
    <scope>NUCLEOTIDE SEQUENCE</scope>
    <source>
        <strain evidence="2">IEGM 1391</strain>
    </source>
</reference>
<dbReference type="EMBL" id="JAPWIJ010000005">
    <property type="protein sequence ID" value="MCZ4519368.1"/>
    <property type="molecule type" value="Genomic_DNA"/>
</dbReference>
<proteinExistence type="predicted"/>
<dbReference type="Gene3D" id="3.20.20.140">
    <property type="entry name" value="Metal-dependent hydrolases"/>
    <property type="match status" value="1"/>
</dbReference>
<comment type="caution">
    <text evidence="2">The sequence shown here is derived from an EMBL/GenBank/DDBJ whole genome shotgun (WGS) entry which is preliminary data.</text>
</comment>
<dbReference type="SUPFAM" id="SSF51338">
    <property type="entry name" value="Composite domain of metallo-dependent hydrolases"/>
    <property type="match status" value="1"/>
</dbReference>
<dbReference type="InterPro" id="IPR057744">
    <property type="entry name" value="OTAase-like"/>
</dbReference>
<organism evidence="2 3">
    <name type="scientific">Rhodococcus ruber</name>
    <dbReference type="NCBI Taxonomy" id="1830"/>
    <lineage>
        <taxon>Bacteria</taxon>
        <taxon>Bacillati</taxon>
        <taxon>Actinomycetota</taxon>
        <taxon>Actinomycetes</taxon>
        <taxon>Mycobacteriales</taxon>
        <taxon>Nocardiaceae</taxon>
        <taxon>Rhodococcus</taxon>
    </lineage>
</organism>
<accession>A0ABT4MEE9</accession>
<dbReference type="InterPro" id="IPR006680">
    <property type="entry name" value="Amidohydro-rel"/>
</dbReference>
<dbReference type="SUPFAM" id="SSF51556">
    <property type="entry name" value="Metallo-dependent hydrolases"/>
    <property type="match status" value="1"/>
</dbReference>
<name>A0ABT4MEE9_9NOCA</name>
<dbReference type="InterPro" id="IPR051781">
    <property type="entry name" value="Metallo-dep_Hydrolase"/>
</dbReference>
<evidence type="ECO:0000259" key="1">
    <source>
        <dbReference type="Pfam" id="PF01979"/>
    </source>
</evidence>